<reference evidence="2 3" key="1">
    <citation type="submission" date="2022-05" db="EMBL/GenBank/DDBJ databases">
        <authorList>
            <person name="Jo J.-H."/>
            <person name="Im W.-T."/>
        </authorList>
    </citation>
    <scope>NUCLEOTIDE SEQUENCE [LARGE SCALE GENOMIC DNA]</scope>
    <source>
        <strain evidence="2 3">NSE70-1</strain>
    </source>
</reference>
<dbReference type="Proteomes" id="UP001203410">
    <property type="component" value="Unassembled WGS sequence"/>
</dbReference>
<evidence type="ECO:0008006" key="4">
    <source>
        <dbReference type="Google" id="ProtNLM"/>
    </source>
</evidence>
<evidence type="ECO:0000256" key="1">
    <source>
        <dbReference type="SAM" id="Phobius"/>
    </source>
</evidence>
<evidence type="ECO:0000313" key="2">
    <source>
        <dbReference type="EMBL" id="MCL6697243.1"/>
    </source>
</evidence>
<keyword evidence="1" id="KW-0472">Membrane</keyword>
<keyword evidence="1" id="KW-1133">Transmembrane helix</keyword>
<name>A0ABT0RQG7_9SPHN</name>
<comment type="caution">
    <text evidence="2">The sequence shown here is derived from an EMBL/GenBank/DDBJ whole genome shotgun (WGS) entry which is preliminary data.</text>
</comment>
<evidence type="ECO:0000313" key="3">
    <source>
        <dbReference type="Proteomes" id="UP001203410"/>
    </source>
</evidence>
<keyword evidence="1" id="KW-0812">Transmembrane</keyword>
<sequence>MNERRFSASGGIFLFLGPVVGALIGINRGEPILGMLLGFGVGAALALVIWLIDRRKR</sequence>
<keyword evidence="3" id="KW-1185">Reference proteome</keyword>
<proteinExistence type="predicted"/>
<gene>
    <name evidence="2" type="ORF">LZ496_00355</name>
</gene>
<dbReference type="RefSeq" id="WP_249902624.1">
    <property type="nucleotide sequence ID" value="NZ_JAMGBA010000001.1"/>
</dbReference>
<protein>
    <recommendedName>
        <fullName evidence="4">AtpZ/AtpI family protein</fullName>
    </recommendedName>
</protein>
<dbReference type="EMBL" id="JAMGBA010000001">
    <property type="protein sequence ID" value="MCL6697243.1"/>
    <property type="molecule type" value="Genomic_DNA"/>
</dbReference>
<organism evidence="2 3">
    <name type="scientific">Sphingomonas caseinilyticus</name>
    <dbReference type="NCBI Taxonomy" id="2908205"/>
    <lineage>
        <taxon>Bacteria</taxon>
        <taxon>Pseudomonadati</taxon>
        <taxon>Pseudomonadota</taxon>
        <taxon>Alphaproteobacteria</taxon>
        <taxon>Sphingomonadales</taxon>
        <taxon>Sphingomonadaceae</taxon>
        <taxon>Sphingomonas</taxon>
    </lineage>
</organism>
<feature type="transmembrane region" description="Helical" evidence="1">
    <location>
        <begin position="32"/>
        <end position="52"/>
    </location>
</feature>
<accession>A0ABT0RQG7</accession>